<dbReference type="PROSITE" id="PS01124">
    <property type="entry name" value="HTH_ARAC_FAMILY_2"/>
    <property type="match status" value="1"/>
</dbReference>
<keyword evidence="8" id="KW-0804">Transcription</keyword>
<dbReference type="SMART" id="SM00448">
    <property type="entry name" value="REC"/>
    <property type="match status" value="1"/>
</dbReference>
<evidence type="ECO:0000256" key="10">
    <source>
        <dbReference type="PROSITE-ProRule" id="PRU00169"/>
    </source>
</evidence>
<keyword evidence="14" id="KW-1185">Reference proteome</keyword>
<name>A0ABR7ESZ2_9FIRM</name>
<organism evidence="13 14">
    <name type="scientific">Dorea hominis</name>
    <dbReference type="NCBI Taxonomy" id="2763040"/>
    <lineage>
        <taxon>Bacteria</taxon>
        <taxon>Bacillati</taxon>
        <taxon>Bacillota</taxon>
        <taxon>Clostridia</taxon>
        <taxon>Lachnospirales</taxon>
        <taxon>Lachnospiraceae</taxon>
        <taxon>Dorea</taxon>
    </lineage>
</organism>
<protein>
    <recommendedName>
        <fullName evidence="2">Stage 0 sporulation protein A homolog</fullName>
    </recommendedName>
</protein>
<keyword evidence="7" id="KW-0238">DNA-binding</keyword>
<keyword evidence="5" id="KW-0902">Two-component regulatory system</keyword>
<evidence type="ECO:0000256" key="8">
    <source>
        <dbReference type="ARBA" id="ARBA00023163"/>
    </source>
</evidence>
<dbReference type="Pfam" id="PF12833">
    <property type="entry name" value="HTH_18"/>
    <property type="match status" value="1"/>
</dbReference>
<evidence type="ECO:0000256" key="7">
    <source>
        <dbReference type="ARBA" id="ARBA00023125"/>
    </source>
</evidence>
<dbReference type="InterPro" id="IPR009057">
    <property type="entry name" value="Homeodomain-like_sf"/>
</dbReference>
<sequence>MRTFQIILADDEQQILHGMERGIDWEGLGFSVAGTAQNGKEALELMEEYHPDLVISDIKMPFMDGLELAKNIHENYMNTKIILFSGWDDFEYARLAISYGVSEYIMKPINYDEMRKLLTDMHEELDREYDEKINRARLEHAYAESLPLLRQQFFTRLVTEPMDVKEREQQIKSLKLDFSDFVYSVVAVKVQKGEEKDILSELSIKETLKEALEKIANVYEFGMSDKEIFILGSNKKHDIGKITRTIDETAVLIERIFGSRISCGISGNAERLKDMPVLYEQAVGALDYNLVLPEESYTYYNDIMPLQEVEDDWNTQVEMIGKSITHCSEEELKNQVGELLAWLHKGHYNLNEYQIVILEISFSFARFYKKYQITSDTEFAGSKKMAVKILSLSTGEELDHWLMNYCQLIRSLIQKKQIDNNVILAENARKIVEENFQNPDLSVESVCDELHVSTSYFSKIFKQETGGTFLNYLISRRMEEAKKLLLQTDYKSHAIGAMVGYPEPNYFSYVFKKNCGMSPVKYRKLEGAEHEK</sequence>
<comment type="caution">
    <text evidence="13">The sequence shown here is derived from an EMBL/GenBank/DDBJ whole genome shotgun (WGS) entry which is preliminary data.</text>
</comment>
<dbReference type="PROSITE" id="PS50110">
    <property type="entry name" value="RESPONSE_REGULATORY"/>
    <property type="match status" value="1"/>
</dbReference>
<dbReference type="RefSeq" id="WP_186855473.1">
    <property type="nucleotide sequence ID" value="NZ_JACOOY010000004.1"/>
</dbReference>
<feature type="modified residue" description="4-aspartylphosphate" evidence="10">
    <location>
        <position position="57"/>
    </location>
</feature>
<evidence type="ECO:0000256" key="3">
    <source>
        <dbReference type="ARBA" id="ARBA00022490"/>
    </source>
</evidence>
<dbReference type="InterPro" id="IPR001789">
    <property type="entry name" value="Sig_transdc_resp-reg_receiver"/>
</dbReference>
<comment type="function">
    <text evidence="9">May play the central regulatory role in sporulation. It may be an element of the effector pathway responsible for the activation of sporulation genes in response to nutritional stress. Spo0A may act in concert with spo0H (a sigma factor) to control the expression of some genes that are critical to the sporulation process.</text>
</comment>
<gene>
    <name evidence="13" type="ORF">H8S07_04035</name>
</gene>
<evidence type="ECO:0000256" key="9">
    <source>
        <dbReference type="ARBA" id="ARBA00024867"/>
    </source>
</evidence>
<dbReference type="Gene3D" id="1.10.10.60">
    <property type="entry name" value="Homeodomain-like"/>
    <property type="match status" value="2"/>
</dbReference>
<dbReference type="InterPro" id="IPR018060">
    <property type="entry name" value="HTH_AraC"/>
</dbReference>
<evidence type="ECO:0000259" key="12">
    <source>
        <dbReference type="PROSITE" id="PS50110"/>
    </source>
</evidence>
<evidence type="ECO:0000256" key="6">
    <source>
        <dbReference type="ARBA" id="ARBA00023015"/>
    </source>
</evidence>
<dbReference type="InterPro" id="IPR011006">
    <property type="entry name" value="CheY-like_superfamily"/>
</dbReference>
<dbReference type="EMBL" id="JACOOY010000004">
    <property type="protein sequence ID" value="MBC5664456.1"/>
    <property type="molecule type" value="Genomic_DNA"/>
</dbReference>
<reference evidence="13 14" key="1">
    <citation type="submission" date="2020-08" db="EMBL/GenBank/DDBJ databases">
        <title>Genome public.</title>
        <authorList>
            <person name="Liu C."/>
            <person name="Sun Q."/>
        </authorList>
    </citation>
    <scope>NUCLEOTIDE SEQUENCE [LARGE SCALE GENOMIC DNA]</scope>
    <source>
        <strain evidence="13 14">NSJ-36</strain>
    </source>
</reference>
<dbReference type="Proteomes" id="UP000647235">
    <property type="component" value="Unassembled WGS sequence"/>
</dbReference>
<dbReference type="Pfam" id="PF00072">
    <property type="entry name" value="Response_reg"/>
    <property type="match status" value="1"/>
</dbReference>
<feature type="domain" description="Response regulatory" evidence="12">
    <location>
        <begin position="5"/>
        <end position="122"/>
    </location>
</feature>
<dbReference type="PANTHER" id="PTHR42713">
    <property type="entry name" value="HISTIDINE KINASE-RELATED"/>
    <property type="match status" value="1"/>
</dbReference>
<dbReference type="CDD" id="cd17536">
    <property type="entry name" value="REC_YesN-like"/>
    <property type="match status" value="1"/>
</dbReference>
<evidence type="ECO:0000259" key="11">
    <source>
        <dbReference type="PROSITE" id="PS01124"/>
    </source>
</evidence>
<evidence type="ECO:0000313" key="13">
    <source>
        <dbReference type="EMBL" id="MBC5664456.1"/>
    </source>
</evidence>
<dbReference type="Gene3D" id="3.40.50.2300">
    <property type="match status" value="1"/>
</dbReference>
<keyword evidence="4 10" id="KW-0597">Phosphoprotein</keyword>
<evidence type="ECO:0000256" key="2">
    <source>
        <dbReference type="ARBA" id="ARBA00018672"/>
    </source>
</evidence>
<dbReference type="SUPFAM" id="SSF46689">
    <property type="entry name" value="Homeodomain-like"/>
    <property type="match status" value="2"/>
</dbReference>
<evidence type="ECO:0000256" key="1">
    <source>
        <dbReference type="ARBA" id="ARBA00004496"/>
    </source>
</evidence>
<dbReference type="SUPFAM" id="SSF52172">
    <property type="entry name" value="CheY-like"/>
    <property type="match status" value="1"/>
</dbReference>
<feature type="domain" description="HTH araC/xylS-type" evidence="11">
    <location>
        <begin position="426"/>
        <end position="525"/>
    </location>
</feature>
<evidence type="ECO:0000256" key="5">
    <source>
        <dbReference type="ARBA" id="ARBA00023012"/>
    </source>
</evidence>
<comment type="subcellular location">
    <subcellularLocation>
        <location evidence="1">Cytoplasm</location>
    </subcellularLocation>
</comment>
<evidence type="ECO:0000313" key="14">
    <source>
        <dbReference type="Proteomes" id="UP000647235"/>
    </source>
</evidence>
<keyword evidence="6" id="KW-0805">Transcription regulation</keyword>
<dbReference type="SMART" id="SM00342">
    <property type="entry name" value="HTH_ARAC"/>
    <property type="match status" value="1"/>
</dbReference>
<evidence type="ECO:0000256" key="4">
    <source>
        <dbReference type="ARBA" id="ARBA00022553"/>
    </source>
</evidence>
<dbReference type="InterPro" id="IPR051552">
    <property type="entry name" value="HptR"/>
</dbReference>
<keyword evidence="3" id="KW-0963">Cytoplasm</keyword>
<dbReference type="PANTHER" id="PTHR42713:SF3">
    <property type="entry name" value="TRANSCRIPTIONAL REGULATORY PROTEIN HPTR"/>
    <property type="match status" value="1"/>
</dbReference>
<accession>A0ABR7ESZ2</accession>
<proteinExistence type="predicted"/>